<sequence length="148" mass="15963">MAAPSHRSIFSMIRLGSILLVLALLTATIAACTGPAAKQASKQAGATESRIARCESRSCFMGLLEYGGQILLDKQHPDGSFEEIYQVRRKKGSNVRSFTHGILSIATLGIWNLVGSPIEGFISSADFIVFRVIYDPHGQPTKIEIQGG</sequence>
<evidence type="ECO:0008006" key="3">
    <source>
        <dbReference type="Google" id="ProtNLM"/>
    </source>
</evidence>
<gene>
    <name evidence="1" type="ORF">Thiowin_01551</name>
</gene>
<evidence type="ECO:0000313" key="1">
    <source>
        <dbReference type="EMBL" id="WPL16584.1"/>
    </source>
</evidence>
<accession>A0ABZ0S7U5</accession>
<organism evidence="1 2">
    <name type="scientific">Thiorhodovibrio winogradskyi</name>
    <dbReference type="NCBI Taxonomy" id="77007"/>
    <lineage>
        <taxon>Bacteria</taxon>
        <taxon>Pseudomonadati</taxon>
        <taxon>Pseudomonadota</taxon>
        <taxon>Gammaproteobacteria</taxon>
        <taxon>Chromatiales</taxon>
        <taxon>Chromatiaceae</taxon>
        <taxon>Thiorhodovibrio</taxon>
    </lineage>
</organism>
<dbReference type="PROSITE" id="PS51257">
    <property type="entry name" value="PROKAR_LIPOPROTEIN"/>
    <property type="match status" value="1"/>
</dbReference>
<proteinExistence type="predicted"/>
<evidence type="ECO:0000313" key="2">
    <source>
        <dbReference type="Proteomes" id="UP001432180"/>
    </source>
</evidence>
<dbReference type="EMBL" id="CP121472">
    <property type="protein sequence ID" value="WPL16584.1"/>
    <property type="molecule type" value="Genomic_DNA"/>
</dbReference>
<keyword evidence="2" id="KW-1185">Reference proteome</keyword>
<dbReference type="Proteomes" id="UP001432180">
    <property type="component" value="Chromosome"/>
</dbReference>
<name>A0ABZ0S7U5_9GAMM</name>
<reference evidence="1 2" key="1">
    <citation type="journal article" date="2023" name="Microorganisms">
        <title>Thiorhodovibrio frisius and Trv. litoralis spp. nov., Two Novel Members from a Clade of Fastidious Purple Sulfur Bacteria That Exhibit Unique Red-Shifted Light-Harvesting Capabilities.</title>
        <authorList>
            <person name="Methner A."/>
            <person name="Kuzyk S.B."/>
            <person name="Petersen J."/>
            <person name="Bauer S."/>
            <person name="Brinkmann H."/>
            <person name="Sichau K."/>
            <person name="Wanner G."/>
            <person name="Wolf J."/>
            <person name="Neumann-Schaal M."/>
            <person name="Henke P."/>
            <person name="Tank M."/>
            <person name="Sproer C."/>
            <person name="Bunk B."/>
            <person name="Overmann J."/>
        </authorList>
    </citation>
    <scope>NUCLEOTIDE SEQUENCE [LARGE SCALE GENOMIC DNA]</scope>
    <source>
        <strain evidence="1 2">DSM 6702</strain>
    </source>
</reference>
<protein>
    <recommendedName>
        <fullName evidence="3">Lipoprotein</fullName>
    </recommendedName>
</protein>